<protein>
    <recommendedName>
        <fullName evidence="3">Secreted protein</fullName>
    </recommendedName>
</protein>
<reference evidence="1" key="1">
    <citation type="journal article" date="2022" name="bioRxiv">
        <title>Sequencing and chromosome-scale assembly of the giantPleurodeles waltlgenome.</title>
        <authorList>
            <person name="Brown T."/>
            <person name="Elewa A."/>
            <person name="Iarovenko S."/>
            <person name="Subramanian E."/>
            <person name="Araus A.J."/>
            <person name="Petzold A."/>
            <person name="Susuki M."/>
            <person name="Suzuki K.-i.T."/>
            <person name="Hayashi T."/>
            <person name="Toyoda A."/>
            <person name="Oliveira C."/>
            <person name="Osipova E."/>
            <person name="Leigh N.D."/>
            <person name="Simon A."/>
            <person name="Yun M.H."/>
        </authorList>
    </citation>
    <scope>NUCLEOTIDE SEQUENCE</scope>
    <source>
        <strain evidence="1">20211129_DDA</strain>
        <tissue evidence="1">Liver</tissue>
    </source>
</reference>
<dbReference type="AlphaFoldDB" id="A0AAV7RP06"/>
<organism evidence="1 2">
    <name type="scientific">Pleurodeles waltl</name>
    <name type="common">Iberian ribbed newt</name>
    <dbReference type="NCBI Taxonomy" id="8319"/>
    <lineage>
        <taxon>Eukaryota</taxon>
        <taxon>Metazoa</taxon>
        <taxon>Chordata</taxon>
        <taxon>Craniata</taxon>
        <taxon>Vertebrata</taxon>
        <taxon>Euteleostomi</taxon>
        <taxon>Amphibia</taxon>
        <taxon>Batrachia</taxon>
        <taxon>Caudata</taxon>
        <taxon>Salamandroidea</taxon>
        <taxon>Salamandridae</taxon>
        <taxon>Pleurodelinae</taxon>
        <taxon>Pleurodeles</taxon>
    </lineage>
</organism>
<evidence type="ECO:0000313" key="2">
    <source>
        <dbReference type="Proteomes" id="UP001066276"/>
    </source>
</evidence>
<keyword evidence="2" id="KW-1185">Reference proteome</keyword>
<gene>
    <name evidence="1" type="ORF">NDU88_006493</name>
</gene>
<dbReference type="Proteomes" id="UP001066276">
    <property type="component" value="Chromosome 5"/>
</dbReference>
<comment type="caution">
    <text evidence="1">The sequence shown here is derived from an EMBL/GenBank/DDBJ whole genome shotgun (WGS) entry which is preliminary data.</text>
</comment>
<proteinExistence type="predicted"/>
<evidence type="ECO:0000313" key="1">
    <source>
        <dbReference type="EMBL" id="KAJ1153735.1"/>
    </source>
</evidence>
<sequence length="67" mass="6765">MPAGSVLGGLGGRAAAESGPCVAGAAGWATPSALRAPDYADGLARACLRRRRTSSEAVWVARTGPRR</sequence>
<accession>A0AAV7RP06</accession>
<evidence type="ECO:0008006" key="3">
    <source>
        <dbReference type="Google" id="ProtNLM"/>
    </source>
</evidence>
<dbReference type="EMBL" id="JANPWB010000009">
    <property type="protein sequence ID" value="KAJ1153735.1"/>
    <property type="molecule type" value="Genomic_DNA"/>
</dbReference>
<name>A0AAV7RP06_PLEWA</name>